<keyword evidence="2" id="KW-0732">Signal</keyword>
<dbReference type="Proteomes" id="UP000325902">
    <property type="component" value="Unassembled WGS sequence"/>
</dbReference>
<feature type="chain" id="PRO_5024986001" evidence="2">
    <location>
        <begin position="21"/>
        <end position="361"/>
    </location>
</feature>
<dbReference type="EMBL" id="VCHE01000009">
    <property type="protein sequence ID" value="KAB2579022.1"/>
    <property type="molecule type" value="Genomic_DNA"/>
</dbReference>
<sequence>MHFSAIVVAVICASSPLVAGHAAIIGAQGDAGGNGSAIGIVGSTPRDGTRRNPFQADATRFRGDAADTCGETIGAGTNDVESGTQQVLAASGNTLPQVSPGGQLQMTLHQVNSDGAGPYTCMIDPTGTGTQWTQINVAQNVPGSRRGRNRDGEATDFSLVADMPAGMSCTGTVAGQTNVCMVRCQNPARAGPFGGCVPVQQSGAGANNAAATPAAGGAAGIATPAAGAGNTGTAGTAGNTGTAGSANAGTAGSANAGTAGTAGTAGSAGLSAGATTGTNNAFGQSAAGAADSAAADAQEEEEEEEDEDEEDRKKARSEQSTSGQADSAAADAADRENEAEDEAEDRAVKVIQRRVKINLVA</sequence>
<name>A0A5N5DQ46_9PEZI</name>
<evidence type="ECO:0000313" key="3">
    <source>
        <dbReference type="EMBL" id="KAB2579022.1"/>
    </source>
</evidence>
<dbReference type="OrthoDB" id="3241054at2759"/>
<dbReference type="AlphaFoldDB" id="A0A5N5DQ46"/>
<comment type="caution">
    <text evidence="3">The sequence shown here is derived from an EMBL/GenBank/DDBJ whole genome shotgun (WGS) entry which is preliminary data.</text>
</comment>
<feature type="compositionally biased region" description="Acidic residues" evidence="1">
    <location>
        <begin position="297"/>
        <end position="310"/>
    </location>
</feature>
<reference evidence="3 4" key="1">
    <citation type="journal article" date="2019" name="Sci. Rep.">
        <title>A multi-omics analysis of the grapevine pathogen Lasiodiplodia theobromae reveals that temperature affects the expression of virulence- and pathogenicity-related genes.</title>
        <authorList>
            <person name="Felix C."/>
            <person name="Meneses R."/>
            <person name="Goncalves M.F.M."/>
            <person name="Tilleman L."/>
            <person name="Duarte A.S."/>
            <person name="Jorrin-Novo J.V."/>
            <person name="Van de Peer Y."/>
            <person name="Deforce D."/>
            <person name="Van Nieuwerburgh F."/>
            <person name="Esteves A.C."/>
            <person name="Alves A."/>
        </authorList>
    </citation>
    <scope>NUCLEOTIDE SEQUENCE [LARGE SCALE GENOMIC DNA]</scope>
    <source>
        <strain evidence="3 4">LA-SOL3</strain>
    </source>
</reference>
<protein>
    <submittedName>
        <fullName evidence="3">Uncharacterized protein</fullName>
    </submittedName>
</protein>
<dbReference type="InterPro" id="IPR021476">
    <property type="entry name" value="Egh16-like"/>
</dbReference>
<evidence type="ECO:0000313" key="4">
    <source>
        <dbReference type="Proteomes" id="UP000325902"/>
    </source>
</evidence>
<feature type="region of interest" description="Disordered" evidence="1">
    <location>
        <begin position="281"/>
        <end position="348"/>
    </location>
</feature>
<dbReference type="Pfam" id="PF11327">
    <property type="entry name" value="Egh16-like"/>
    <property type="match status" value="1"/>
</dbReference>
<dbReference type="PANTHER" id="PTHR34618">
    <property type="entry name" value="SURFACE PROTEIN MAS1, PUTATIVE-RELATED"/>
    <property type="match status" value="1"/>
</dbReference>
<keyword evidence="4" id="KW-1185">Reference proteome</keyword>
<dbReference type="PANTHER" id="PTHR34618:SF4">
    <property type="entry name" value="CAS1"/>
    <property type="match status" value="1"/>
</dbReference>
<evidence type="ECO:0000256" key="1">
    <source>
        <dbReference type="SAM" id="MobiDB-lite"/>
    </source>
</evidence>
<evidence type="ECO:0000256" key="2">
    <source>
        <dbReference type="SAM" id="SignalP"/>
    </source>
</evidence>
<feature type="signal peptide" evidence="2">
    <location>
        <begin position="1"/>
        <end position="20"/>
    </location>
</feature>
<feature type="region of interest" description="Disordered" evidence="1">
    <location>
        <begin position="246"/>
        <end position="267"/>
    </location>
</feature>
<gene>
    <name evidence="3" type="ORF">DBV05_g2357</name>
</gene>
<feature type="compositionally biased region" description="Low complexity" evidence="1">
    <location>
        <begin position="281"/>
        <end position="296"/>
    </location>
</feature>
<accession>A0A5N5DQ46</accession>
<proteinExistence type="predicted"/>
<organism evidence="3 4">
    <name type="scientific">Lasiodiplodia theobromae</name>
    <dbReference type="NCBI Taxonomy" id="45133"/>
    <lineage>
        <taxon>Eukaryota</taxon>
        <taxon>Fungi</taxon>
        <taxon>Dikarya</taxon>
        <taxon>Ascomycota</taxon>
        <taxon>Pezizomycotina</taxon>
        <taxon>Dothideomycetes</taxon>
        <taxon>Dothideomycetes incertae sedis</taxon>
        <taxon>Botryosphaeriales</taxon>
        <taxon>Botryosphaeriaceae</taxon>
        <taxon>Lasiodiplodia</taxon>
    </lineage>
</organism>